<protein>
    <recommendedName>
        <fullName evidence="2">Protein kinase domain-containing protein</fullName>
    </recommendedName>
</protein>
<organism evidence="4 5">
    <name type="scientific">Rotaria sordida</name>
    <dbReference type="NCBI Taxonomy" id="392033"/>
    <lineage>
        <taxon>Eukaryota</taxon>
        <taxon>Metazoa</taxon>
        <taxon>Spiralia</taxon>
        <taxon>Gnathifera</taxon>
        <taxon>Rotifera</taxon>
        <taxon>Eurotatoria</taxon>
        <taxon>Bdelloidea</taxon>
        <taxon>Philodinida</taxon>
        <taxon>Philodinidae</taxon>
        <taxon>Rotaria</taxon>
    </lineage>
</organism>
<dbReference type="InterPro" id="IPR000719">
    <property type="entry name" value="Prot_kinase_dom"/>
</dbReference>
<dbReference type="Gene3D" id="3.30.200.20">
    <property type="entry name" value="Phosphorylase Kinase, domain 1"/>
    <property type="match status" value="1"/>
</dbReference>
<evidence type="ECO:0000313" key="5">
    <source>
        <dbReference type="Proteomes" id="UP000663870"/>
    </source>
</evidence>
<dbReference type="PROSITE" id="PS00107">
    <property type="entry name" value="PROTEIN_KINASE_ATP"/>
    <property type="match status" value="1"/>
</dbReference>
<feature type="domain" description="Protein kinase" evidence="2">
    <location>
        <begin position="45"/>
        <end position="75"/>
    </location>
</feature>
<dbReference type="InterPro" id="IPR017441">
    <property type="entry name" value="Protein_kinase_ATP_BS"/>
</dbReference>
<keyword evidence="1" id="KW-0547">Nucleotide-binding</keyword>
<feature type="binding site" evidence="1">
    <location>
        <position position="73"/>
    </location>
    <ligand>
        <name>ATP</name>
        <dbReference type="ChEBI" id="CHEBI:30616"/>
    </ligand>
</feature>
<name>A0A816GKU7_9BILA</name>
<keyword evidence="1" id="KW-0067">ATP-binding</keyword>
<dbReference type="InterPro" id="IPR011009">
    <property type="entry name" value="Kinase-like_dom_sf"/>
</dbReference>
<dbReference type="EMBL" id="CAJNOL010016478">
    <property type="protein sequence ID" value="CAF1675350.1"/>
    <property type="molecule type" value="Genomic_DNA"/>
</dbReference>
<dbReference type="GO" id="GO:0005524">
    <property type="term" value="F:ATP binding"/>
    <property type="evidence" value="ECO:0007669"/>
    <property type="project" value="UniProtKB-UniRule"/>
</dbReference>
<proteinExistence type="predicted"/>
<evidence type="ECO:0000313" key="3">
    <source>
        <dbReference type="EMBL" id="CAF1556532.1"/>
    </source>
</evidence>
<evidence type="ECO:0000259" key="2">
    <source>
        <dbReference type="PROSITE" id="PS50011"/>
    </source>
</evidence>
<gene>
    <name evidence="4" type="ORF">JXQ802_LOCUS58275</name>
    <name evidence="3" type="ORF">PYM288_LOCUS41657</name>
</gene>
<dbReference type="AlphaFoldDB" id="A0A816GKU7"/>
<dbReference type="Proteomes" id="UP000663870">
    <property type="component" value="Unassembled WGS sequence"/>
</dbReference>
<dbReference type="SUPFAM" id="SSF56112">
    <property type="entry name" value="Protein kinase-like (PK-like)"/>
    <property type="match status" value="1"/>
</dbReference>
<dbReference type="EMBL" id="CAJNOH010014575">
    <property type="protein sequence ID" value="CAF1556532.1"/>
    <property type="molecule type" value="Genomic_DNA"/>
</dbReference>
<dbReference type="GO" id="GO:0004672">
    <property type="term" value="F:protein kinase activity"/>
    <property type="evidence" value="ECO:0007669"/>
    <property type="project" value="InterPro"/>
</dbReference>
<keyword evidence="5" id="KW-1185">Reference proteome</keyword>
<comment type="caution">
    <text evidence="4">The sequence shown here is derived from an EMBL/GenBank/DDBJ whole genome shotgun (WGS) entry which is preliminary data.</text>
</comment>
<feature type="non-terminal residue" evidence="4">
    <location>
        <position position="75"/>
    </location>
</feature>
<dbReference type="PROSITE" id="PS50011">
    <property type="entry name" value="PROTEIN_KINASE_DOM"/>
    <property type="match status" value="1"/>
</dbReference>
<evidence type="ECO:0000256" key="1">
    <source>
        <dbReference type="PROSITE-ProRule" id="PRU10141"/>
    </source>
</evidence>
<accession>A0A816GKU7</accession>
<reference evidence="4" key="1">
    <citation type="submission" date="2021-02" db="EMBL/GenBank/DDBJ databases">
        <authorList>
            <person name="Nowell W R."/>
        </authorList>
    </citation>
    <scope>NUCLEOTIDE SEQUENCE</scope>
</reference>
<sequence>SDKELDHLRSLTYCSTLKDNILYTWNHTPTNIDINKLPKIQRTMIKLERLIGKGAFGEVYAGILTNNQPIAIKVN</sequence>
<dbReference type="Proteomes" id="UP000663854">
    <property type="component" value="Unassembled WGS sequence"/>
</dbReference>
<evidence type="ECO:0000313" key="4">
    <source>
        <dbReference type="EMBL" id="CAF1675350.1"/>
    </source>
</evidence>